<keyword evidence="5 6" id="KW-0472">Membrane</keyword>
<evidence type="ECO:0000256" key="1">
    <source>
        <dbReference type="ARBA" id="ARBA00004651"/>
    </source>
</evidence>
<protein>
    <submittedName>
        <fullName evidence="9">ABC transporter permease</fullName>
    </submittedName>
</protein>
<feature type="transmembrane region" description="Helical" evidence="6">
    <location>
        <begin position="372"/>
        <end position="396"/>
    </location>
</feature>
<dbReference type="EMBL" id="BMJC01000007">
    <property type="protein sequence ID" value="GGB22907.1"/>
    <property type="molecule type" value="Genomic_DNA"/>
</dbReference>
<feature type="transmembrane region" description="Helical" evidence="6">
    <location>
        <begin position="277"/>
        <end position="300"/>
    </location>
</feature>
<evidence type="ECO:0000313" key="10">
    <source>
        <dbReference type="Proteomes" id="UP000607559"/>
    </source>
</evidence>
<dbReference type="PROSITE" id="PS51257">
    <property type="entry name" value="PROKAR_LIPOPROTEIN"/>
    <property type="match status" value="1"/>
</dbReference>
<feature type="transmembrane region" description="Helical" evidence="6">
    <location>
        <begin position="417"/>
        <end position="440"/>
    </location>
</feature>
<dbReference type="AlphaFoldDB" id="A0A8J2UIJ6"/>
<dbReference type="Proteomes" id="UP000607559">
    <property type="component" value="Unassembled WGS sequence"/>
</dbReference>
<keyword evidence="3 6" id="KW-0812">Transmembrane</keyword>
<dbReference type="PANTHER" id="PTHR30572:SF18">
    <property type="entry name" value="ABC-TYPE MACROLIDE FAMILY EXPORT SYSTEM PERMEASE COMPONENT 2"/>
    <property type="match status" value="1"/>
</dbReference>
<dbReference type="InterPro" id="IPR025857">
    <property type="entry name" value="MacB_PCD"/>
</dbReference>
<keyword evidence="2" id="KW-1003">Cell membrane</keyword>
<reference evidence="9" key="1">
    <citation type="journal article" date="2014" name="Int. J. Syst. Evol. Microbiol.">
        <title>Complete genome sequence of Corynebacterium casei LMG S-19264T (=DSM 44701T), isolated from a smear-ripened cheese.</title>
        <authorList>
            <consortium name="US DOE Joint Genome Institute (JGI-PGF)"/>
            <person name="Walter F."/>
            <person name="Albersmeier A."/>
            <person name="Kalinowski J."/>
            <person name="Ruckert C."/>
        </authorList>
    </citation>
    <scope>NUCLEOTIDE SEQUENCE</scope>
    <source>
        <strain evidence="9">CGMCC 1.15448</strain>
    </source>
</reference>
<feature type="transmembrane region" description="Helical" evidence="6">
    <location>
        <begin position="682"/>
        <end position="703"/>
    </location>
</feature>
<evidence type="ECO:0000259" key="7">
    <source>
        <dbReference type="Pfam" id="PF02687"/>
    </source>
</evidence>
<feature type="transmembrane region" description="Helical" evidence="6">
    <location>
        <begin position="766"/>
        <end position="788"/>
    </location>
</feature>
<evidence type="ECO:0000256" key="4">
    <source>
        <dbReference type="ARBA" id="ARBA00022989"/>
    </source>
</evidence>
<dbReference type="Pfam" id="PF02687">
    <property type="entry name" value="FtsX"/>
    <property type="match status" value="2"/>
</dbReference>
<evidence type="ECO:0000256" key="2">
    <source>
        <dbReference type="ARBA" id="ARBA00022475"/>
    </source>
</evidence>
<dbReference type="Pfam" id="PF12704">
    <property type="entry name" value="MacB_PCD"/>
    <property type="match status" value="2"/>
</dbReference>
<organism evidence="9 10">
    <name type="scientific">Puia dinghuensis</name>
    <dbReference type="NCBI Taxonomy" id="1792502"/>
    <lineage>
        <taxon>Bacteria</taxon>
        <taxon>Pseudomonadati</taxon>
        <taxon>Bacteroidota</taxon>
        <taxon>Chitinophagia</taxon>
        <taxon>Chitinophagales</taxon>
        <taxon>Chitinophagaceae</taxon>
        <taxon>Puia</taxon>
    </lineage>
</organism>
<feature type="transmembrane region" description="Helical" evidence="6">
    <location>
        <begin position="325"/>
        <end position="352"/>
    </location>
</feature>
<evidence type="ECO:0000256" key="6">
    <source>
        <dbReference type="SAM" id="Phobius"/>
    </source>
</evidence>
<keyword evidence="10" id="KW-1185">Reference proteome</keyword>
<feature type="transmembrane region" description="Helical" evidence="6">
    <location>
        <begin position="715"/>
        <end position="746"/>
    </location>
</feature>
<keyword evidence="4 6" id="KW-1133">Transmembrane helix</keyword>
<evidence type="ECO:0000313" key="9">
    <source>
        <dbReference type="EMBL" id="GGB22907.1"/>
    </source>
</evidence>
<dbReference type="GO" id="GO:0022857">
    <property type="term" value="F:transmembrane transporter activity"/>
    <property type="evidence" value="ECO:0007669"/>
    <property type="project" value="TreeGrafter"/>
</dbReference>
<gene>
    <name evidence="9" type="ORF">GCM10011511_53540</name>
</gene>
<comment type="caution">
    <text evidence="9">The sequence shown here is derived from an EMBL/GenBank/DDBJ whole genome shotgun (WGS) entry which is preliminary data.</text>
</comment>
<feature type="domain" description="ABC3 transporter permease C-terminal" evidence="7">
    <location>
        <begin position="285"/>
        <end position="400"/>
    </location>
</feature>
<dbReference type="GO" id="GO:0005886">
    <property type="term" value="C:plasma membrane"/>
    <property type="evidence" value="ECO:0007669"/>
    <property type="project" value="UniProtKB-SubCell"/>
</dbReference>
<evidence type="ECO:0000256" key="3">
    <source>
        <dbReference type="ARBA" id="ARBA00022692"/>
    </source>
</evidence>
<evidence type="ECO:0000256" key="5">
    <source>
        <dbReference type="ARBA" id="ARBA00023136"/>
    </source>
</evidence>
<reference evidence="9" key="2">
    <citation type="submission" date="2020-09" db="EMBL/GenBank/DDBJ databases">
        <authorList>
            <person name="Sun Q."/>
            <person name="Zhou Y."/>
        </authorList>
    </citation>
    <scope>NUCLEOTIDE SEQUENCE</scope>
    <source>
        <strain evidence="9">CGMCC 1.15448</strain>
    </source>
</reference>
<sequence length="802" mass="88837">MIRNWWRTALRNMARNKTAAAINIFGLTVGLSSCLLIALFIRHELSYDDFEVKGPRIVRVIMEYRFGGGGDMTRGNFTSTKVATTFKRVFPEVESAVRMTNRPRIVSYRDRLFSEERFMFADSSFFGVFSMPLLKGDARWALSGPKKVVVTQSTARRYFGDEEPVGQLLRIGTDSAMYAVTGVMADCPSNSQFKFDFLASFSSLYANQDDTYWDANYGTFLLLHSGASLPGLQSKVTAFMKKEMAGQGAEVNFLLERFMRIHLYSEFVGFEPGTSIVYIYILAGVALLILVIACSTYINLSTARSVDRAREVGVRKVIGAGRGQLFWQFIGESLLLCLIAVALSLGVVLLVLPAFNRLADRQLPVASLGSLPFLGVALGTGIVVSVLAGSYPALVLSRFHPVKVLKGAFRNTRSGQGLRQSLIVFQFVISVFLIVSTFVMGRQLSYIRHKALGYDRDHVLELPMNRSLLSSIDYLKTEMKRNADVVSVSTCASSPVTIYGGYNMRNSQMPADQQLSVYGDPVDADFIRTTGLTLVAGEGITEQDIRDAHPGEGPGADTMKQPVFHFVLNETAARELGWTPQEAVGKRMFMDESRPGFVKGVVKDFNFQSLHTPIKGLVLFPQFRADRLLVRITGEHLPQTLDFLQATWKRVAPGVPYEMHFLDDSYNRIYASEQRLGTVMNLFSAIAIVLACLGLFGLSSYAARQRVKEIGIRKVLGASLGSLAFLLSAGFVRLALVAIVIAFPLAWWAMSRWLQDFVYRTTIDPWVFALAGVLVMAVTLATVSIEAVKTALLNPVKNLKVE</sequence>
<name>A0A8J2UIJ6_9BACT</name>
<accession>A0A8J2UIJ6</accession>
<feature type="domain" description="ABC3 transporter permease C-terminal" evidence="7">
    <location>
        <begin position="682"/>
        <end position="783"/>
    </location>
</feature>
<dbReference type="InterPro" id="IPR050250">
    <property type="entry name" value="Macrolide_Exporter_MacB"/>
</dbReference>
<dbReference type="InterPro" id="IPR003838">
    <property type="entry name" value="ABC3_permease_C"/>
</dbReference>
<feature type="transmembrane region" description="Helical" evidence="6">
    <location>
        <begin position="20"/>
        <end position="41"/>
    </location>
</feature>
<proteinExistence type="predicted"/>
<feature type="domain" description="MacB-like periplasmic core" evidence="8">
    <location>
        <begin position="21"/>
        <end position="238"/>
    </location>
</feature>
<comment type="subcellular location">
    <subcellularLocation>
        <location evidence="1">Cell membrane</location>
        <topology evidence="1">Multi-pass membrane protein</topology>
    </subcellularLocation>
</comment>
<dbReference type="RefSeq" id="WP_188937590.1">
    <property type="nucleotide sequence ID" value="NZ_BMJC01000007.1"/>
</dbReference>
<feature type="domain" description="MacB-like periplasmic core" evidence="8">
    <location>
        <begin position="428"/>
        <end position="622"/>
    </location>
</feature>
<dbReference type="PANTHER" id="PTHR30572">
    <property type="entry name" value="MEMBRANE COMPONENT OF TRANSPORTER-RELATED"/>
    <property type="match status" value="1"/>
</dbReference>
<evidence type="ECO:0000259" key="8">
    <source>
        <dbReference type="Pfam" id="PF12704"/>
    </source>
</evidence>